<evidence type="ECO:0000313" key="4">
    <source>
        <dbReference type="EMBL" id="MBE5061721.1"/>
    </source>
</evidence>
<dbReference type="RefSeq" id="WP_226393881.1">
    <property type="nucleotide sequence ID" value="NZ_JADCKL010000001.1"/>
</dbReference>
<comment type="caution">
    <text evidence="4">The sequence shown here is derived from an EMBL/GenBank/DDBJ whole genome shotgun (WGS) entry which is preliminary data.</text>
</comment>
<evidence type="ECO:0000256" key="2">
    <source>
        <dbReference type="ARBA" id="ARBA00023315"/>
    </source>
</evidence>
<accession>A0ABR9RFH5</accession>
<dbReference type="PANTHER" id="PTHR43072">
    <property type="entry name" value="N-ACETYLTRANSFERASE"/>
    <property type="match status" value="1"/>
</dbReference>
<evidence type="ECO:0000259" key="3">
    <source>
        <dbReference type="PROSITE" id="PS51186"/>
    </source>
</evidence>
<evidence type="ECO:0000313" key="5">
    <source>
        <dbReference type="Proteomes" id="UP000758652"/>
    </source>
</evidence>
<dbReference type="InterPro" id="IPR016181">
    <property type="entry name" value="Acyl_CoA_acyltransferase"/>
</dbReference>
<organism evidence="4 5">
    <name type="scientific">Claveliimonas monacensis</name>
    <dbReference type="NCBI Taxonomy" id="2779351"/>
    <lineage>
        <taxon>Bacteria</taxon>
        <taxon>Bacillati</taxon>
        <taxon>Bacillota</taxon>
        <taxon>Clostridia</taxon>
        <taxon>Lachnospirales</taxon>
        <taxon>Lachnospiraceae</taxon>
        <taxon>Claveliimonas</taxon>
    </lineage>
</organism>
<name>A0ABR9RFH5_9FIRM</name>
<proteinExistence type="predicted"/>
<keyword evidence="5" id="KW-1185">Reference proteome</keyword>
<protein>
    <submittedName>
        <fullName evidence="4">GNAT family N-acetyltransferase</fullName>
    </submittedName>
</protein>
<sequence length="196" mass="23209">MSIEHTEPIRLRTACEEDAEALLDIYAPYVEHTAVSFEYEVPSVEEFRERIRRIRERYPYLLAESGGEILGYAYASPFHERRAYDWAAETSIYLRRDRRRQGLGRRLYEALEEILRMQGITDLYACIACPEGEDPYLNGDSILFHQRMGFQTVGRFPSCGYKFHRWYHMVWMAKNIGEHREEQPEVKPFSSIRQGE</sequence>
<dbReference type="SUPFAM" id="SSF55729">
    <property type="entry name" value="Acyl-CoA N-acyltransferases (Nat)"/>
    <property type="match status" value="1"/>
</dbReference>
<reference evidence="4 5" key="1">
    <citation type="submission" date="2020-10" db="EMBL/GenBank/DDBJ databases">
        <title>ChiBAC.</title>
        <authorList>
            <person name="Zenner C."/>
            <person name="Hitch T.C.A."/>
            <person name="Clavel T."/>
        </authorList>
    </citation>
    <scope>NUCLEOTIDE SEQUENCE [LARGE SCALE GENOMIC DNA]</scope>
    <source>
        <strain evidence="4 5">DSM 108991</strain>
    </source>
</reference>
<gene>
    <name evidence="4" type="ORF">INF30_00350</name>
</gene>
<dbReference type="Gene3D" id="3.40.630.30">
    <property type="match status" value="1"/>
</dbReference>
<dbReference type="InterPro" id="IPR000182">
    <property type="entry name" value="GNAT_dom"/>
</dbReference>
<evidence type="ECO:0000256" key="1">
    <source>
        <dbReference type="ARBA" id="ARBA00022679"/>
    </source>
</evidence>
<keyword evidence="1" id="KW-0808">Transferase</keyword>
<keyword evidence="2" id="KW-0012">Acyltransferase</keyword>
<dbReference type="EMBL" id="JADCKL010000001">
    <property type="protein sequence ID" value="MBE5061721.1"/>
    <property type="molecule type" value="Genomic_DNA"/>
</dbReference>
<dbReference type="Proteomes" id="UP000758652">
    <property type="component" value="Unassembled WGS sequence"/>
</dbReference>
<dbReference type="PROSITE" id="PS51186">
    <property type="entry name" value="GNAT"/>
    <property type="match status" value="1"/>
</dbReference>
<feature type="domain" description="N-acetyltransferase" evidence="3">
    <location>
        <begin position="9"/>
        <end position="177"/>
    </location>
</feature>
<dbReference type="Pfam" id="PF13420">
    <property type="entry name" value="Acetyltransf_4"/>
    <property type="match status" value="1"/>
</dbReference>
<dbReference type="PANTHER" id="PTHR43072:SF23">
    <property type="entry name" value="UPF0039 PROTEIN C11D3.02C"/>
    <property type="match status" value="1"/>
</dbReference>